<name>A0A1M6JR06_9FLAO</name>
<dbReference type="AlphaFoldDB" id="A0A1M6JR06"/>
<protein>
    <submittedName>
        <fullName evidence="2">Uncharacterized protein</fullName>
    </submittedName>
</protein>
<sequence length="316" mass="36145">MGTKICFVKTVLNGLMCFLFIVTTTNMIAQNITGIYRMPSGNPEGGSTLVALENGKYIIFYFGGAQIGRWKNVGDHNVVFTPHQEESSFQVYGRKDSDLNNKIRIAFFGFENGPTLLGIDTSRKDSFKKVFNDDANCFGPLHVEVFDTNTKKIRFAAQQELGGVETVAFDIKAYNDFIAYYVGSPPVDSFYAVFKENKLFFDENEGITRSDLPQEGEDIQYARELANTIDHIEKVKYCNPQYHLFQDPIPSFYVFNEEKGAYLDPDSYQEDQEFIPDEYDYDDMSIIYAYRRCNPNIVNISAIEIDKESIFIEKCD</sequence>
<evidence type="ECO:0000313" key="2">
    <source>
        <dbReference type="EMBL" id="SHJ49098.1"/>
    </source>
</evidence>
<keyword evidence="1" id="KW-0472">Membrane</keyword>
<dbReference type="Proteomes" id="UP000184432">
    <property type="component" value="Unassembled WGS sequence"/>
</dbReference>
<keyword evidence="3" id="KW-1185">Reference proteome</keyword>
<proteinExistence type="predicted"/>
<evidence type="ECO:0000313" key="3">
    <source>
        <dbReference type="Proteomes" id="UP000184432"/>
    </source>
</evidence>
<evidence type="ECO:0000256" key="1">
    <source>
        <dbReference type="SAM" id="Phobius"/>
    </source>
</evidence>
<dbReference type="EMBL" id="FQYP01000009">
    <property type="protein sequence ID" value="SHJ49098.1"/>
    <property type="molecule type" value="Genomic_DNA"/>
</dbReference>
<feature type="transmembrane region" description="Helical" evidence="1">
    <location>
        <begin position="12"/>
        <end position="29"/>
    </location>
</feature>
<accession>A0A1M6JR06</accession>
<keyword evidence="1" id="KW-1133">Transmembrane helix</keyword>
<dbReference type="STRING" id="570521.SAMN04488508_109200"/>
<keyword evidence="1" id="KW-0812">Transmembrane</keyword>
<gene>
    <name evidence="2" type="ORF">SAMN04488508_109200</name>
</gene>
<organism evidence="2 3">
    <name type="scientific">Aquimarina spongiae</name>
    <dbReference type="NCBI Taxonomy" id="570521"/>
    <lineage>
        <taxon>Bacteria</taxon>
        <taxon>Pseudomonadati</taxon>
        <taxon>Bacteroidota</taxon>
        <taxon>Flavobacteriia</taxon>
        <taxon>Flavobacteriales</taxon>
        <taxon>Flavobacteriaceae</taxon>
        <taxon>Aquimarina</taxon>
    </lineage>
</organism>
<reference evidence="3" key="1">
    <citation type="submission" date="2016-11" db="EMBL/GenBank/DDBJ databases">
        <authorList>
            <person name="Varghese N."/>
            <person name="Submissions S."/>
        </authorList>
    </citation>
    <scope>NUCLEOTIDE SEQUENCE [LARGE SCALE GENOMIC DNA]</scope>
    <source>
        <strain evidence="3">DSM 22623</strain>
    </source>
</reference>